<reference evidence="1" key="1">
    <citation type="submission" date="2021-05" db="EMBL/GenBank/DDBJ databases">
        <title>The genome of the haptophyte Pavlova lutheri (Diacronema luteri, Pavlovales) - a model for lipid biosynthesis in eukaryotic algae.</title>
        <authorList>
            <person name="Hulatt C.J."/>
            <person name="Posewitz M.C."/>
        </authorList>
    </citation>
    <scope>NUCLEOTIDE SEQUENCE</scope>
    <source>
        <strain evidence="1">NIVA-4/92</strain>
    </source>
</reference>
<name>A0A8J6CFL4_DIALT</name>
<comment type="caution">
    <text evidence="1">The sequence shown here is derived from an EMBL/GenBank/DDBJ whole genome shotgun (WGS) entry which is preliminary data.</text>
</comment>
<accession>A0A8J6CFL4</accession>
<organism evidence="1 2">
    <name type="scientific">Diacronema lutheri</name>
    <name type="common">Unicellular marine alga</name>
    <name type="synonym">Monochrysis lutheri</name>
    <dbReference type="NCBI Taxonomy" id="2081491"/>
    <lineage>
        <taxon>Eukaryota</taxon>
        <taxon>Haptista</taxon>
        <taxon>Haptophyta</taxon>
        <taxon>Pavlovophyceae</taxon>
        <taxon>Pavlovales</taxon>
        <taxon>Pavlovaceae</taxon>
        <taxon>Diacronema</taxon>
    </lineage>
</organism>
<dbReference type="EMBL" id="JAGTXO010000001">
    <property type="protein sequence ID" value="KAG8470829.1"/>
    <property type="molecule type" value="Genomic_DNA"/>
</dbReference>
<evidence type="ECO:0000313" key="2">
    <source>
        <dbReference type="Proteomes" id="UP000751190"/>
    </source>
</evidence>
<sequence length="126" mass="13527">MSSSSSGSLLLDVLTDDALDGVMRALVSAGEPLLVAFCCRRTRDSLKRTTSEAFRALHFAGERWSGRTVQTVAWAIDHAGASAQDVLFSNVKYGGSTRALRHLVDVRGASLVAQHTLEALLRSVVI</sequence>
<keyword evidence="2" id="KW-1185">Reference proteome</keyword>
<dbReference type="AlphaFoldDB" id="A0A8J6CFL4"/>
<evidence type="ECO:0000313" key="1">
    <source>
        <dbReference type="EMBL" id="KAG8470829.1"/>
    </source>
</evidence>
<proteinExistence type="predicted"/>
<protein>
    <submittedName>
        <fullName evidence="1">Uncharacterized protein</fullName>
    </submittedName>
</protein>
<gene>
    <name evidence="1" type="ORF">KFE25_009250</name>
</gene>
<dbReference type="Proteomes" id="UP000751190">
    <property type="component" value="Unassembled WGS sequence"/>
</dbReference>